<dbReference type="STRING" id="3088.A0A383WHD9"/>
<organism evidence="4 5">
    <name type="scientific">Tetradesmus obliquus</name>
    <name type="common">Green alga</name>
    <name type="synonym">Acutodesmus obliquus</name>
    <dbReference type="NCBI Taxonomy" id="3088"/>
    <lineage>
        <taxon>Eukaryota</taxon>
        <taxon>Viridiplantae</taxon>
        <taxon>Chlorophyta</taxon>
        <taxon>core chlorophytes</taxon>
        <taxon>Chlorophyceae</taxon>
        <taxon>CS clade</taxon>
        <taxon>Sphaeropleales</taxon>
        <taxon>Scenedesmaceae</taxon>
        <taxon>Tetradesmus</taxon>
    </lineage>
</organism>
<dbReference type="InterPro" id="IPR012338">
    <property type="entry name" value="Beta-lactam/transpept-like"/>
</dbReference>
<reference evidence="4 5" key="1">
    <citation type="submission" date="2016-10" db="EMBL/GenBank/DDBJ databases">
        <authorList>
            <person name="Cai Z."/>
        </authorList>
    </citation>
    <scope>NUCLEOTIDE SEQUENCE [LARGE SCALE GENOMIC DNA]</scope>
</reference>
<gene>
    <name evidence="4" type="ORF">BQ4739_LOCUS17271</name>
</gene>
<feature type="region of interest" description="Disordered" evidence="1">
    <location>
        <begin position="492"/>
        <end position="516"/>
    </location>
</feature>
<name>A0A383WHD9_TETOB</name>
<evidence type="ECO:0000256" key="2">
    <source>
        <dbReference type="SAM" id="SignalP"/>
    </source>
</evidence>
<keyword evidence="2" id="KW-0732">Signal</keyword>
<evidence type="ECO:0000256" key="1">
    <source>
        <dbReference type="SAM" id="MobiDB-lite"/>
    </source>
</evidence>
<dbReference type="PANTHER" id="PTHR46825">
    <property type="entry name" value="D-ALANYL-D-ALANINE-CARBOXYPEPTIDASE/ENDOPEPTIDASE AMPH"/>
    <property type="match status" value="1"/>
</dbReference>
<evidence type="ECO:0000313" key="4">
    <source>
        <dbReference type="EMBL" id="SZX76907.1"/>
    </source>
</evidence>
<protein>
    <recommendedName>
        <fullName evidence="3">Beta-lactamase-related domain-containing protein</fullName>
    </recommendedName>
</protein>
<feature type="compositionally biased region" description="Low complexity" evidence="1">
    <location>
        <begin position="500"/>
        <end position="511"/>
    </location>
</feature>
<dbReference type="Pfam" id="PF00144">
    <property type="entry name" value="Beta-lactamase"/>
    <property type="match status" value="1"/>
</dbReference>
<dbReference type="Proteomes" id="UP000256970">
    <property type="component" value="Unassembled WGS sequence"/>
</dbReference>
<proteinExistence type="predicted"/>
<dbReference type="Gene3D" id="3.40.710.10">
    <property type="entry name" value="DD-peptidase/beta-lactamase superfamily"/>
    <property type="match status" value="2"/>
</dbReference>
<dbReference type="AlphaFoldDB" id="A0A383WHD9"/>
<evidence type="ECO:0000313" key="5">
    <source>
        <dbReference type="Proteomes" id="UP000256970"/>
    </source>
</evidence>
<dbReference type="InterPro" id="IPR050491">
    <property type="entry name" value="AmpC-like"/>
</dbReference>
<sequence>MAVLTVLLSVQLLLVGQLTASQGLSEVEQYAQQLAQQRLFAGMLHVEQGNTTVLSRGFGLASYELGVPMRDDHRYPIGSNTKLFTAVAAWQLHRAGKLDVYEPAAKYMNASELGLGGPWCPRLHGEAKTGPCQQPQIQHLLRMSGGVMGIDNCAYKDDAWQQQYCMDSPTSPMHLNFTEYQTTQLGAASIADYLRLTSVLAMPLEFAPGASYHYSNPGYSIVGHIIEKVSGMPLADYFRINIFEKHGLSSTLYDPTTGVLGLHKQQLPYPAYITYLQPGQDAALADNTGASIKQLEASAGSARYWGGDVQGSTSNATAAAGELKSGNVSAGMTAKYPGTSGFDWTLANAAGAIVSTPQDMAKWFRALLVHPDHLGLGKELLKEFLTLSTDVPGMPRLIVLAGNGSTVNTTLVFAQGLVVLKDPDHARGLGVSNVYYLGSLGGFQASVYMRLDPKDTAKDVFVNAVGATVLPERSNWPAAAQNLTGTECAQDQHNATANGSTLSRKSTSSSSAAVGGRHRRLLRSDIFKLVAGTASGAAAAFAEQGDVAAASSVSVDGLLCELSNMVPSAIKTVPDMLARKAFRGLIGRDWFDLQ</sequence>
<keyword evidence="5" id="KW-1185">Reference proteome</keyword>
<feature type="chain" id="PRO_5016632372" description="Beta-lactamase-related domain-containing protein" evidence="2">
    <location>
        <begin position="21"/>
        <end position="594"/>
    </location>
</feature>
<dbReference type="SUPFAM" id="SSF56601">
    <property type="entry name" value="beta-lactamase/transpeptidase-like"/>
    <property type="match status" value="1"/>
</dbReference>
<feature type="domain" description="Beta-lactamase-related" evidence="3">
    <location>
        <begin position="28"/>
        <end position="369"/>
    </location>
</feature>
<dbReference type="PANTHER" id="PTHR46825:SF9">
    <property type="entry name" value="BETA-LACTAMASE-RELATED DOMAIN-CONTAINING PROTEIN"/>
    <property type="match status" value="1"/>
</dbReference>
<feature type="signal peptide" evidence="2">
    <location>
        <begin position="1"/>
        <end position="20"/>
    </location>
</feature>
<accession>A0A383WHD9</accession>
<evidence type="ECO:0000259" key="3">
    <source>
        <dbReference type="Pfam" id="PF00144"/>
    </source>
</evidence>
<dbReference type="EMBL" id="FNXT01001269">
    <property type="protein sequence ID" value="SZX76907.1"/>
    <property type="molecule type" value="Genomic_DNA"/>
</dbReference>
<dbReference type="InterPro" id="IPR001466">
    <property type="entry name" value="Beta-lactam-related"/>
</dbReference>